<protein>
    <submittedName>
        <fullName evidence="2">Uncharacterized protein</fullName>
    </submittedName>
</protein>
<feature type="compositionally biased region" description="Basic residues" evidence="1">
    <location>
        <begin position="346"/>
        <end position="355"/>
    </location>
</feature>
<feature type="compositionally biased region" description="Low complexity" evidence="1">
    <location>
        <begin position="256"/>
        <end position="268"/>
    </location>
</feature>
<dbReference type="PANTHER" id="PTHR28122">
    <property type="entry name" value="E3 UBIQUITIN-PROTEIN LIGASE SUBSTRATE RECEPTOR MMS22"/>
    <property type="match status" value="1"/>
</dbReference>
<feature type="compositionally biased region" description="Basic residues" evidence="1">
    <location>
        <begin position="852"/>
        <end position="866"/>
    </location>
</feature>
<feature type="region of interest" description="Disordered" evidence="1">
    <location>
        <begin position="789"/>
        <end position="866"/>
    </location>
</feature>
<accession>A0A4Y7T4X7</accession>
<dbReference type="GO" id="GO:0005634">
    <property type="term" value="C:nucleus"/>
    <property type="evidence" value="ECO:0007669"/>
    <property type="project" value="InterPro"/>
</dbReference>
<feature type="compositionally biased region" description="Basic and acidic residues" evidence="1">
    <location>
        <begin position="376"/>
        <end position="386"/>
    </location>
</feature>
<feature type="compositionally biased region" description="Low complexity" evidence="1">
    <location>
        <begin position="660"/>
        <end position="679"/>
    </location>
</feature>
<dbReference type="GO" id="GO:0035361">
    <property type="term" value="C:Cul8-RING ubiquitin ligase complex"/>
    <property type="evidence" value="ECO:0007669"/>
    <property type="project" value="TreeGrafter"/>
</dbReference>
<feature type="compositionally biased region" description="Polar residues" evidence="1">
    <location>
        <begin position="80"/>
        <end position="106"/>
    </location>
</feature>
<name>A0A4Y7T4X7_COPMI</name>
<dbReference type="Pfam" id="PF09462">
    <property type="entry name" value="Mus7"/>
    <property type="match status" value="1"/>
</dbReference>
<feature type="compositionally biased region" description="Low complexity" evidence="1">
    <location>
        <begin position="549"/>
        <end position="566"/>
    </location>
</feature>
<feature type="compositionally biased region" description="Acidic residues" evidence="1">
    <location>
        <begin position="287"/>
        <end position="296"/>
    </location>
</feature>
<dbReference type="PANTHER" id="PTHR28122:SF1">
    <property type="entry name" value="E3 UBIQUITIN-PROTEIN LIGASE SUBSTRATE RECEPTOR MMS22"/>
    <property type="match status" value="1"/>
</dbReference>
<dbReference type="GO" id="GO:0031297">
    <property type="term" value="P:replication fork processing"/>
    <property type="evidence" value="ECO:0007669"/>
    <property type="project" value="InterPro"/>
</dbReference>
<sequence>MDDEYVETSDIEELELNDSLWIPRTRSLSPEPGGVQLPPSKKIKLFHDNDSSALALPSTPIRAVPGEYVPETPALRPLFQTPTPSHSSATIGINHATSPTQVSGSPGANPAASKAEVDDEDGQLTRLSYDSQDPLLLHSSQQQPVLSPSLLMLPSPSRFSTTPPSTPTTNRRSARKSPFSRHVPSVGGGPSNPSPSVVSQSPASLHVVDRDGDVLMDDRGLGIDSLFSSPVKGPSEATISSPYTRSRSPLHSPRASSPLSLLGGESPSPLSPEPPRSHSEPSSVPAELEDEDDDEMSASAREHTPEIPPEQPYVFRERKPKQILPYTADKLEYKALTRGHREARVHIRSPSRGHGRQPDENGDEESQDPAFISNDESEKSDGEGRKNRPRRIVVDDPLEEIQNTEEEMERRRRKREGKRAEKTQREEEKELRQREQAQRKKEREQKAAVRSRTTVAGPSKNHSAAGPSNKTSGRLNSKSSTNRQEDIFDRYQRELEADDDEGDLSPRASPQVPQDEAISISSDSDDGVPSRTQSPLRTQRHSPGPSRQGSTAPSGSASPGASSHSDSIIESNHPPTAEIAADDPDVAPLFLIYPRSLAMQLLADGRLKSKRSKPRRAESVNPEEDGPLQPGQTRVRKRKGAEPRVIKGDSESEPDMPDQGGRSRSPSPSTSSRHPGSSRLPVRSQPRRQHAAPRKPRVKVEYESDLGSEVESIDDNAIDLLTTGAKTAVRPKEEVTLIDYMLSGTRTLKSYSDVKKRKKNRSKPTLDIVTAGVRGNPHKTQALLSNFKGYGRNHQTGAGHAGRSLASRDSETPTRRNDDGMIYPSSEDDEGSGSENENENGQYQAGGTSHKATNRQKGKKGQKPKRVLYILKPAGGGKARIVSGARKELSSVEVEADAGVNAHSGPKIRPWHGPDAYRRVRPPARRPRLDTQKPPPERQSSLTPEPLWAPERDSSPSVEVEQEQTEAEKIPIIKDSNIPRLLSGIAFAPDTYTKKGWLFELISLSSPSPDSTPPAPVSLLGSDFDIPADATPDDVASIVGRALDRLFDFTSDPPSAIPDPDAEQQTLLDNWATTSQNVCRGVSFFLSKLPEGNRSELVEHLRASIRLLVGRLDSWRMPRCRLDARTFLANWTAVELSVRIGEPLTRNARLAPSVLTESIQLLVNQLIFFGLDSTMKPVFRGLEAESLSKTSLAGYTAEMWVRLVHLCCEYDKREAKMHNPTFWQFILASFKESLRGITPDVGYHEDLWHSVFSLCALSQFNVHGMVREPANLQACWDLVHFLCDEALQHTEGEPEVHQSYARYLLSRFFILNERWGWRVVNVASLVKLIVEKVFHPIKFGNLKGEKPDFPKFLCEPNGDDLSTWDQTDRAYVLLLKFVFKAAKEPGVKESVIKKLVSLSEPAIPIHFDKEHPLRCKDMDRVINRITAAIVAVHLVGSREYLSSKVAQIRNALPFAAANMQTRHTLIRGLQYWTHSIIQRQPHLGTHLLTPWLGDMADTFATEWKCTKPSQEDRHLQLSVKMVLQVVQKAYESSPGDPEGDFLAELKPLLRVTIRVTREDEAIQQYALNILATSIDRWYQEHPPLRPPEPRNEVQEESQDFYGNAFGDIDWDGADIPQELGGPAGSQEQEAKDAGRPTFKETIDDQLQWFLFRSFKDCFEDGDIEHGLTFISTWVGCKLLLLRSGTVEREIEAMSDILANQLGKSIAPHVRQTVDMAFALALLRRHPMVYTMPHLADRFKFEYFLIALTNGNESFLPLAADYVSELLSVDHFQHPLLHGCQSLLPPSGSAPVYAFGVEEFVEIRKGILETIISNLDTLVGQGHPSGAQYIESLAESFSAMRQALIGAFSSSESKAECVALCSDVLKLVQESPNLAECPRMSFWVNSWTPRDKQKRAQDI</sequence>
<feature type="compositionally biased region" description="Basic and acidic residues" evidence="1">
    <location>
        <begin position="418"/>
        <end position="447"/>
    </location>
</feature>
<keyword evidence="3" id="KW-1185">Reference proteome</keyword>
<evidence type="ECO:0000256" key="1">
    <source>
        <dbReference type="SAM" id="MobiDB-lite"/>
    </source>
</evidence>
<feature type="compositionally biased region" description="Acidic residues" evidence="1">
    <location>
        <begin position="396"/>
        <end position="407"/>
    </location>
</feature>
<feature type="region of interest" description="Disordered" evidence="1">
    <location>
        <begin position="215"/>
        <end position="581"/>
    </location>
</feature>
<feature type="compositionally biased region" description="Basic and acidic residues" evidence="1">
    <location>
        <begin position="329"/>
        <end position="345"/>
    </location>
</feature>
<proteinExistence type="predicted"/>
<dbReference type="OrthoDB" id="2386201at2759"/>
<feature type="region of interest" description="Disordered" evidence="1">
    <location>
        <begin position="605"/>
        <end position="706"/>
    </location>
</feature>
<organism evidence="2 3">
    <name type="scientific">Coprinellus micaceus</name>
    <name type="common">Glistening ink-cap mushroom</name>
    <name type="synonym">Coprinus micaceus</name>
    <dbReference type="NCBI Taxonomy" id="71717"/>
    <lineage>
        <taxon>Eukaryota</taxon>
        <taxon>Fungi</taxon>
        <taxon>Dikarya</taxon>
        <taxon>Basidiomycota</taxon>
        <taxon>Agaricomycotina</taxon>
        <taxon>Agaricomycetes</taxon>
        <taxon>Agaricomycetidae</taxon>
        <taxon>Agaricales</taxon>
        <taxon>Agaricineae</taxon>
        <taxon>Psathyrellaceae</taxon>
        <taxon>Coprinellus</taxon>
    </lineage>
</organism>
<feature type="compositionally biased region" description="Polar residues" evidence="1">
    <location>
        <begin position="237"/>
        <end position="249"/>
    </location>
</feature>
<feature type="compositionally biased region" description="Polar residues" evidence="1">
    <location>
        <begin position="842"/>
        <end position="851"/>
    </location>
</feature>
<dbReference type="EMBL" id="QPFP01000029">
    <property type="protein sequence ID" value="TEB29071.1"/>
    <property type="molecule type" value="Genomic_DNA"/>
</dbReference>
<feature type="compositionally biased region" description="Low complexity" evidence="1">
    <location>
        <begin position="194"/>
        <end position="203"/>
    </location>
</feature>
<feature type="region of interest" description="Disordered" evidence="1">
    <location>
        <begin position="900"/>
        <end position="966"/>
    </location>
</feature>
<evidence type="ECO:0000313" key="3">
    <source>
        <dbReference type="Proteomes" id="UP000298030"/>
    </source>
</evidence>
<feature type="compositionally biased region" description="Basic and acidic residues" evidence="1">
    <location>
        <begin position="806"/>
        <end position="819"/>
    </location>
</feature>
<feature type="compositionally biased region" description="Low complexity" evidence="1">
    <location>
        <begin position="131"/>
        <end position="171"/>
    </location>
</feature>
<dbReference type="InterPro" id="IPR019021">
    <property type="entry name" value="Mms22"/>
</dbReference>
<feature type="region of interest" description="Disordered" evidence="1">
    <location>
        <begin position="73"/>
        <end position="203"/>
    </location>
</feature>
<feature type="compositionally biased region" description="Basic and acidic residues" evidence="1">
    <location>
        <begin position="640"/>
        <end position="650"/>
    </location>
</feature>
<feature type="compositionally biased region" description="Basic residues" evidence="1">
    <location>
        <begin position="685"/>
        <end position="697"/>
    </location>
</feature>
<gene>
    <name evidence="2" type="ORF">FA13DRAFT_1735177</name>
</gene>
<reference evidence="2 3" key="1">
    <citation type="journal article" date="2019" name="Nat. Ecol. Evol.">
        <title>Megaphylogeny resolves global patterns of mushroom evolution.</title>
        <authorList>
            <person name="Varga T."/>
            <person name="Krizsan K."/>
            <person name="Foldi C."/>
            <person name="Dima B."/>
            <person name="Sanchez-Garcia M."/>
            <person name="Sanchez-Ramirez S."/>
            <person name="Szollosi G.J."/>
            <person name="Szarkandi J.G."/>
            <person name="Papp V."/>
            <person name="Albert L."/>
            <person name="Andreopoulos W."/>
            <person name="Angelini C."/>
            <person name="Antonin V."/>
            <person name="Barry K.W."/>
            <person name="Bougher N.L."/>
            <person name="Buchanan P."/>
            <person name="Buyck B."/>
            <person name="Bense V."/>
            <person name="Catcheside P."/>
            <person name="Chovatia M."/>
            <person name="Cooper J."/>
            <person name="Damon W."/>
            <person name="Desjardin D."/>
            <person name="Finy P."/>
            <person name="Geml J."/>
            <person name="Haridas S."/>
            <person name="Hughes K."/>
            <person name="Justo A."/>
            <person name="Karasinski D."/>
            <person name="Kautmanova I."/>
            <person name="Kiss B."/>
            <person name="Kocsube S."/>
            <person name="Kotiranta H."/>
            <person name="LaButti K.M."/>
            <person name="Lechner B.E."/>
            <person name="Liimatainen K."/>
            <person name="Lipzen A."/>
            <person name="Lukacs Z."/>
            <person name="Mihaltcheva S."/>
            <person name="Morgado L.N."/>
            <person name="Niskanen T."/>
            <person name="Noordeloos M.E."/>
            <person name="Ohm R.A."/>
            <person name="Ortiz-Santana B."/>
            <person name="Ovrebo C."/>
            <person name="Racz N."/>
            <person name="Riley R."/>
            <person name="Savchenko A."/>
            <person name="Shiryaev A."/>
            <person name="Soop K."/>
            <person name="Spirin V."/>
            <person name="Szebenyi C."/>
            <person name="Tomsovsky M."/>
            <person name="Tulloss R.E."/>
            <person name="Uehling J."/>
            <person name="Grigoriev I.V."/>
            <person name="Vagvolgyi C."/>
            <person name="Papp T."/>
            <person name="Martin F.M."/>
            <person name="Miettinen O."/>
            <person name="Hibbett D.S."/>
            <person name="Nagy L.G."/>
        </authorList>
    </citation>
    <scope>NUCLEOTIDE SEQUENCE [LARGE SCALE GENOMIC DNA]</scope>
    <source>
        <strain evidence="2 3">FP101781</strain>
    </source>
</reference>
<dbReference type="STRING" id="71717.A0A4Y7T4X7"/>
<evidence type="ECO:0000313" key="2">
    <source>
        <dbReference type="EMBL" id="TEB29071.1"/>
    </source>
</evidence>
<feature type="region of interest" description="Disordered" evidence="1">
    <location>
        <begin position="1615"/>
        <end position="1635"/>
    </location>
</feature>
<feature type="compositionally biased region" description="Polar residues" evidence="1">
    <location>
        <begin position="451"/>
        <end position="482"/>
    </location>
</feature>
<feature type="compositionally biased region" description="Acidic residues" evidence="1">
    <location>
        <begin position="826"/>
        <end position="838"/>
    </location>
</feature>
<feature type="compositionally biased region" description="Basic and acidic residues" evidence="1">
    <location>
        <begin position="483"/>
        <end position="495"/>
    </location>
</feature>
<comment type="caution">
    <text evidence="2">The sequence shown here is derived from an EMBL/GenBank/DDBJ whole genome shotgun (WGS) entry which is preliminary data.</text>
</comment>
<dbReference type="GO" id="GO:0000724">
    <property type="term" value="P:double-strand break repair via homologous recombination"/>
    <property type="evidence" value="ECO:0007669"/>
    <property type="project" value="TreeGrafter"/>
</dbReference>
<dbReference type="Proteomes" id="UP000298030">
    <property type="component" value="Unassembled WGS sequence"/>
</dbReference>